<keyword evidence="2" id="KW-1185">Reference proteome</keyword>
<reference evidence="1 2" key="1">
    <citation type="submission" date="2024-03" db="EMBL/GenBank/DDBJ databases">
        <title>Screening, Identification and Application of a Plant Lactobacillus Strain.</title>
        <authorList>
            <person name="Li Y.L."/>
        </authorList>
    </citation>
    <scope>NUCLEOTIDE SEQUENCE [LARGE SCALE GENOMIC DNA]</scope>
    <source>
        <strain evidence="1 2">JDB</strain>
    </source>
</reference>
<dbReference type="Proteomes" id="UP001386972">
    <property type="component" value="Unassembled WGS sequence"/>
</dbReference>
<sequence length="69" mass="7936">MKRTIDGLVEAGEPLILEAIAALRRYHEAQDGNEPPVQVERLRLIAESVYQAVTDYQLYAFDRKPLTRH</sequence>
<organism evidence="1 2">
    <name type="scientific">Pseudomonas shirazensis</name>
    <dbReference type="NCBI Taxonomy" id="2745494"/>
    <lineage>
        <taxon>Bacteria</taxon>
        <taxon>Pseudomonadati</taxon>
        <taxon>Pseudomonadota</taxon>
        <taxon>Gammaproteobacteria</taxon>
        <taxon>Pseudomonadales</taxon>
        <taxon>Pseudomonadaceae</taxon>
        <taxon>Pseudomonas</taxon>
    </lineage>
</organism>
<gene>
    <name evidence="1" type="ORF">WLF18_01445</name>
</gene>
<evidence type="ECO:0000313" key="2">
    <source>
        <dbReference type="Proteomes" id="UP001386972"/>
    </source>
</evidence>
<dbReference type="EMBL" id="JBBNAW010000001">
    <property type="protein sequence ID" value="MEK2607773.1"/>
    <property type="molecule type" value="Genomic_DNA"/>
</dbReference>
<dbReference type="RefSeq" id="WP_340609937.1">
    <property type="nucleotide sequence ID" value="NZ_JBBNAW010000001.1"/>
</dbReference>
<comment type="caution">
    <text evidence="1">The sequence shown here is derived from an EMBL/GenBank/DDBJ whole genome shotgun (WGS) entry which is preliminary data.</text>
</comment>
<evidence type="ECO:0000313" key="1">
    <source>
        <dbReference type="EMBL" id="MEK2607773.1"/>
    </source>
</evidence>
<proteinExistence type="predicted"/>
<accession>A0ABU8ZTZ2</accession>
<protein>
    <submittedName>
        <fullName evidence="1">Uncharacterized protein</fullName>
    </submittedName>
</protein>
<name>A0ABU8ZTZ2_9PSED</name>